<evidence type="ECO:0000256" key="4">
    <source>
        <dbReference type="ARBA" id="ARBA00022448"/>
    </source>
</evidence>
<evidence type="ECO:0000256" key="12">
    <source>
        <dbReference type="ARBA" id="ARBA00023136"/>
    </source>
</evidence>
<dbReference type="GO" id="GO:0006816">
    <property type="term" value="P:calcium ion transport"/>
    <property type="evidence" value="ECO:0007669"/>
    <property type="project" value="UniProtKB-KW"/>
</dbReference>
<dbReference type="PANTHER" id="PTHR15929:SF0">
    <property type="entry name" value="STORE-OPERATED CALCIUM ENTRY-ASSOCIATED REGULATORY FACTOR"/>
    <property type="match status" value="1"/>
</dbReference>
<evidence type="ECO:0000256" key="5">
    <source>
        <dbReference type="ARBA" id="ARBA00022568"/>
    </source>
</evidence>
<keyword evidence="18" id="KW-1185">Reference proteome</keyword>
<feature type="transmembrane region" description="Helical" evidence="15">
    <location>
        <begin position="160"/>
        <end position="180"/>
    </location>
</feature>
<feature type="compositionally biased region" description="Low complexity" evidence="14">
    <location>
        <begin position="230"/>
        <end position="248"/>
    </location>
</feature>
<dbReference type="KEGG" id="trg:TRUGW13939_07200"/>
<sequence>MQAILVNYLPFCFTLLSLAFAAAPGQDAILLSNVQTLTLHGGRMTSHRRVSPVPQLKCVGPSSSICKLYSIDTMRCTNQGHAYDEEDVEWTCTASLPAEFKLGSTNVICEGYRDSNDPWVLKGSCGVEYRLLLTDEGKKRYGHHYAKHGTTNDKPSTSSLGWVVWLVLFVILVLVLFTLCDNSSNPRRRGSNRRRRPRGPGGGGGGGGWDDPRDPPPPYDYNPDTHWKPSTSSSSSRPGFWTGAATGATTGGAAGYAMGRRSRGSSSFQTDPGEGSSRRSSGFSSTSPSTGFGSTQRR</sequence>
<dbReference type="GeneID" id="55994693"/>
<feature type="compositionally biased region" description="Low complexity" evidence="14">
    <location>
        <begin position="255"/>
        <end position="298"/>
    </location>
</feature>
<feature type="region of interest" description="Disordered" evidence="14">
    <location>
        <begin position="185"/>
        <end position="298"/>
    </location>
</feature>
<dbReference type="GO" id="GO:2001256">
    <property type="term" value="P:regulation of store-operated calcium entry"/>
    <property type="evidence" value="ECO:0007669"/>
    <property type="project" value="InterPro"/>
</dbReference>
<dbReference type="GO" id="GO:0005789">
    <property type="term" value="C:endoplasmic reticulum membrane"/>
    <property type="evidence" value="ECO:0007669"/>
    <property type="project" value="UniProtKB-SubCell"/>
</dbReference>
<feature type="compositionally biased region" description="Basic residues" evidence="14">
    <location>
        <begin position="186"/>
        <end position="198"/>
    </location>
</feature>
<dbReference type="EMBL" id="CP055901">
    <property type="protein sequence ID" value="QKX60058.1"/>
    <property type="molecule type" value="Genomic_DNA"/>
</dbReference>
<keyword evidence="11" id="KW-0406">Ion transport</keyword>
<reference evidence="18" key="1">
    <citation type="submission" date="2020-06" db="EMBL/GenBank/DDBJ databases">
        <title>A chromosome-scale genome assembly of Talaromyces rugulosus W13939.</title>
        <authorList>
            <person name="Wang B."/>
            <person name="Guo L."/>
            <person name="Ye K."/>
            <person name="Wang L."/>
        </authorList>
    </citation>
    <scope>NUCLEOTIDE SEQUENCE [LARGE SCALE GENOMIC DNA]</scope>
    <source>
        <strain evidence="18">W13939</strain>
    </source>
</reference>
<gene>
    <name evidence="17" type="ORF">TRUGW13939_07200</name>
</gene>
<feature type="chain" id="PRO_5028965637" description="Store-operated calcium entry-associated regulatory factor" evidence="16">
    <location>
        <begin position="22"/>
        <end position="298"/>
    </location>
</feature>
<dbReference type="Pfam" id="PF06682">
    <property type="entry name" value="SARAF"/>
    <property type="match status" value="1"/>
</dbReference>
<evidence type="ECO:0000256" key="11">
    <source>
        <dbReference type="ARBA" id="ARBA00023065"/>
    </source>
</evidence>
<keyword evidence="4" id="KW-0813">Transport</keyword>
<keyword evidence="7 16" id="KW-0732">Signal</keyword>
<evidence type="ECO:0000256" key="16">
    <source>
        <dbReference type="SAM" id="SignalP"/>
    </source>
</evidence>
<evidence type="ECO:0000256" key="8">
    <source>
        <dbReference type="ARBA" id="ARBA00022824"/>
    </source>
</evidence>
<dbReference type="PANTHER" id="PTHR15929">
    <property type="entry name" value="STORE-OPERATED CALCIUM ENTRY-ASSOCIATED REGULATORY FACTOR"/>
    <property type="match status" value="1"/>
</dbReference>
<dbReference type="RefSeq" id="XP_035346235.1">
    <property type="nucleotide sequence ID" value="XM_035490342.1"/>
</dbReference>
<keyword evidence="10 15" id="KW-1133">Transmembrane helix</keyword>
<comment type="similarity">
    <text evidence="2">Belongs to the SARAF family.</text>
</comment>
<dbReference type="OrthoDB" id="20303at2759"/>
<protein>
    <recommendedName>
        <fullName evidence="3">Store-operated calcium entry-associated regulatory factor</fullName>
    </recommendedName>
    <alternativeName>
        <fullName evidence="13">Transmembrane protein 66</fullName>
    </alternativeName>
</protein>
<evidence type="ECO:0000256" key="2">
    <source>
        <dbReference type="ARBA" id="ARBA00006833"/>
    </source>
</evidence>
<keyword evidence="8" id="KW-0256">Endoplasmic reticulum</keyword>
<proteinExistence type="inferred from homology"/>
<evidence type="ECO:0000256" key="15">
    <source>
        <dbReference type="SAM" id="Phobius"/>
    </source>
</evidence>
<evidence type="ECO:0000313" key="18">
    <source>
        <dbReference type="Proteomes" id="UP000509510"/>
    </source>
</evidence>
<dbReference type="AlphaFoldDB" id="A0A7H8R228"/>
<keyword evidence="9" id="KW-0106">Calcium</keyword>
<organism evidence="17 18">
    <name type="scientific">Talaromyces rugulosus</name>
    <name type="common">Penicillium rugulosum</name>
    <dbReference type="NCBI Taxonomy" id="121627"/>
    <lineage>
        <taxon>Eukaryota</taxon>
        <taxon>Fungi</taxon>
        <taxon>Dikarya</taxon>
        <taxon>Ascomycota</taxon>
        <taxon>Pezizomycotina</taxon>
        <taxon>Eurotiomycetes</taxon>
        <taxon>Eurotiomycetidae</taxon>
        <taxon>Eurotiales</taxon>
        <taxon>Trichocomaceae</taxon>
        <taxon>Talaromyces</taxon>
        <taxon>Talaromyces sect. Islandici</taxon>
    </lineage>
</organism>
<evidence type="ECO:0000256" key="1">
    <source>
        <dbReference type="ARBA" id="ARBA00004115"/>
    </source>
</evidence>
<evidence type="ECO:0000256" key="7">
    <source>
        <dbReference type="ARBA" id="ARBA00022729"/>
    </source>
</evidence>
<keyword evidence="12 15" id="KW-0472">Membrane</keyword>
<dbReference type="Proteomes" id="UP000509510">
    <property type="component" value="Chromosome IV"/>
</dbReference>
<evidence type="ECO:0000313" key="17">
    <source>
        <dbReference type="EMBL" id="QKX60058.1"/>
    </source>
</evidence>
<dbReference type="InterPro" id="IPR009567">
    <property type="entry name" value="SARAF"/>
</dbReference>
<keyword evidence="5" id="KW-0109">Calcium transport</keyword>
<evidence type="ECO:0000256" key="3">
    <source>
        <dbReference type="ARBA" id="ARBA00016584"/>
    </source>
</evidence>
<evidence type="ECO:0000256" key="10">
    <source>
        <dbReference type="ARBA" id="ARBA00022989"/>
    </source>
</evidence>
<evidence type="ECO:0000256" key="6">
    <source>
        <dbReference type="ARBA" id="ARBA00022692"/>
    </source>
</evidence>
<evidence type="ECO:0000256" key="13">
    <source>
        <dbReference type="ARBA" id="ARBA00031116"/>
    </source>
</evidence>
<evidence type="ECO:0000256" key="9">
    <source>
        <dbReference type="ARBA" id="ARBA00022837"/>
    </source>
</evidence>
<keyword evidence="6 15" id="KW-0812">Transmembrane</keyword>
<feature type="compositionally biased region" description="Gly residues" evidence="14">
    <location>
        <begin position="199"/>
        <end position="209"/>
    </location>
</feature>
<name>A0A7H8R228_TALRU</name>
<feature type="signal peptide" evidence="16">
    <location>
        <begin position="1"/>
        <end position="21"/>
    </location>
</feature>
<evidence type="ECO:0000256" key="14">
    <source>
        <dbReference type="SAM" id="MobiDB-lite"/>
    </source>
</evidence>
<comment type="subcellular location">
    <subcellularLocation>
        <location evidence="1">Endoplasmic reticulum membrane</location>
        <topology evidence="1">Single-pass type I membrane protein</topology>
    </subcellularLocation>
</comment>
<accession>A0A7H8R228</accession>